<evidence type="ECO:0000256" key="7">
    <source>
        <dbReference type="ARBA" id="ARBA00023288"/>
    </source>
</evidence>
<dbReference type="Gene3D" id="3.30.300.210">
    <property type="entry name" value="Nutrient germinant receptor protein C, domain 3"/>
    <property type="match status" value="1"/>
</dbReference>
<evidence type="ECO:0000259" key="8">
    <source>
        <dbReference type="Pfam" id="PF05504"/>
    </source>
</evidence>
<dbReference type="PANTHER" id="PTHR35789">
    <property type="entry name" value="SPORE GERMINATION PROTEIN B3"/>
    <property type="match status" value="1"/>
</dbReference>
<evidence type="ECO:0000256" key="1">
    <source>
        <dbReference type="ARBA" id="ARBA00004635"/>
    </source>
</evidence>
<evidence type="ECO:0000313" key="10">
    <source>
        <dbReference type="EMBL" id="WEK55833.1"/>
    </source>
</evidence>
<dbReference type="Proteomes" id="UP001178662">
    <property type="component" value="Chromosome"/>
</dbReference>
<comment type="subcellular location">
    <subcellularLocation>
        <location evidence="1">Membrane</location>
        <topology evidence="1">Lipid-anchor</topology>
    </subcellularLocation>
</comment>
<dbReference type="InterPro" id="IPR038501">
    <property type="entry name" value="Spore_GerAC_C_sf"/>
</dbReference>
<evidence type="ECO:0000256" key="6">
    <source>
        <dbReference type="ARBA" id="ARBA00023139"/>
    </source>
</evidence>
<sequence>MRILFKHLLRLQLILMPLLLVSGCWDYKELQKMNYITTLAIDYKDNQYTLYLQSLDFSSIAKQESGKSQSNPKNSFVKATGSSISEAFFKIFKAEQLRIFLGHVISIVLTKEALLQIGPIDLTDLIDRYREVRYNVWLFGSEEKIEDILNINLPYGYPLNDSVLLNPMTTYRQDSYIKPIYMFRFITEFNEAGKTVAMPILSLDKNQWTESGKPLTLLKMTGDYYFHSKKFVGQLTDEQLMGKRFLSHNVYRFLLKINGSTGEKPILFLITEPKFKIDYTVESNTVLYNLKIVVKAHLEEMLENLDDEMMIRKIKDEVEKEILTTFQNGKAIGADVLSLNDHLYRYHHQDWTKYLKDKEGQDATQIRDINVKVIIVDSGKYKARTAD</sequence>
<keyword evidence="7" id="KW-0449">Lipoprotein</keyword>
<comment type="similarity">
    <text evidence="2">Belongs to the GerABKC lipoprotein family.</text>
</comment>
<keyword evidence="6" id="KW-0564">Palmitate</keyword>
<organism evidence="10 11">
    <name type="scientific">Candidatus Cohnella colombiensis</name>
    <dbReference type="NCBI Taxonomy" id="3121368"/>
    <lineage>
        <taxon>Bacteria</taxon>
        <taxon>Bacillati</taxon>
        <taxon>Bacillota</taxon>
        <taxon>Bacilli</taxon>
        <taxon>Bacillales</taxon>
        <taxon>Paenibacillaceae</taxon>
        <taxon>Cohnella</taxon>
    </lineage>
</organism>
<evidence type="ECO:0000313" key="11">
    <source>
        <dbReference type="Proteomes" id="UP001178662"/>
    </source>
</evidence>
<name>A0AA95F2V3_9BACL</name>
<dbReference type="GO" id="GO:0016020">
    <property type="term" value="C:membrane"/>
    <property type="evidence" value="ECO:0007669"/>
    <property type="project" value="UniProtKB-SubCell"/>
</dbReference>
<dbReference type="InterPro" id="IPR057336">
    <property type="entry name" value="GerAC_N"/>
</dbReference>
<dbReference type="GO" id="GO:0009847">
    <property type="term" value="P:spore germination"/>
    <property type="evidence" value="ECO:0007669"/>
    <property type="project" value="InterPro"/>
</dbReference>
<dbReference type="Pfam" id="PF05504">
    <property type="entry name" value="Spore_GerAC"/>
    <property type="match status" value="1"/>
</dbReference>
<dbReference type="NCBIfam" id="TIGR02887">
    <property type="entry name" value="spore_ger_x_C"/>
    <property type="match status" value="1"/>
</dbReference>
<evidence type="ECO:0000256" key="3">
    <source>
        <dbReference type="ARBA" id="ARBA00022544"/>
    </source>
</evidence>
<dbReference type="PROSITE" id="PS51257">
    <property type="entry name" value="PROKAR_LIPOPROTEIN"/>
    <property type="match status" value="1"/>
</dbReference>
<keyword evidence="5" id="KW-0472">Membrane</keyword>
<accession>A0AA95F2V3</accession>
<dbReference type="InterPro" id="IPR046953">
    <property type="entry name" value="Spore_GerAC-like_C"/>
</dbReference>
<protein>
    <submittedName>
        <fullName evidence="10">Ger(X)C family spore germination protein</fullName>
    </submittedName>
</protein>
<gene>
    <name evidence="10" type="ORF">P0Y55_07240</name>
</gene>
<dbReference type="AlphaFoldDB" id="A0AA95F2V3"/>
<dbReference type="PANTHER" id="PTHR35789:SF1">
    <property type="entry name" value="SPORE GERMINATION PROTEIN B3"/>
    <property type="match status" value="1"/>
</dbReference>
<dbReference type="InterPro" id="IPR008844">
    <property type="entry name" value="Spore_GerAC-like"/>
</dbReference>
<dbReference type="Pfam" id="PF25198">
    <property type="entry name" value="Spore_GerAC_N"/>
    <property type="match status" value="1"/>
</dbReference>
<feature type="domain" description="Spore germination protein N-terminal" evidence="9">
    <location>
        <begin position="26"/>
        <end position="202"/>
    </location>
</feature>
<feature type="domain" description="Spore germination GerAC-like C-terminal" evidence="8">
    <location>
        <begin position="225"/>
        <end position="379"/>
    </location>
</feature>
<evidence type="ECO:0000256" key="4">
    <source>
        <dbReference type="ARBA" id="ARBA00022729"/>
    </source>
</evidence>
<evidence type="ECO:0000256" key="5">
    <source>
        <dbReference type="ARBA" id="ARBA00023136"/>
    </source>
</evidence>
<evidence type="ECO:0000256" key="2">
    <source>
        <dbReference type="ARBA" id="ARBA00007886"/>
    </source>
</evidence>
<keyword evidence="11" id="KW-1185">Reference proteome</keyword>
<proteinExistence type="inferred from homology"/>
<dbReference type="EMBL" id="CP119317">
    <property type="protein sequence ID" value="WEK55833.1"/>
    <property type="molecule type" value="Genomic_DNA"/>
</dbReference>
<keyword evidence="4" id="KW-0732">Signal</keyword>
<reference evidence="10" key="1">
    <citation type="submission" date="2023-03" db="EMBL/GenBank/DDBJ databases">
        <title>Andean soil-derived lignocellulolytic bacterial consortium as a source of novel taxa and putative plastic-active enzymes.</title>
        <authorList>
            <person name="Diaz-Garcia L."/>
            <person name="Chuvochina M."/>
            <person name="Feuerriegel G."/>
            <person name="Bunk B."/>
            <person name="Sproer C."/>
            <person name="Streit W.R."/>
            <person name="Rodriguez L.M."/>
            <person name="Overmann J."/>
            <person name="Jimenez D.J."/>
        </authorList>
    </citation>
    <scope>NUCLEOTIDE SEQUENCE</scope>
    <source>
        <strain evidence="10">MAG 2441</strain>
    </source>
</reference>
<evidence type="ECO:0000259" key="9">
    <source>
        <dbReference type="Pfam" id="PF25198"/>
    </source>
</evidence>
<keyword evidence="3" id="KW-0309">Germination</keyword>